<dbReference type="Gene3D" id="2.60.120.260">
    <property type="entry name" value="Galactose-binding domain-like"/>
    <property type="match status" value="1"/>
</dbReference>
<feature type="chain" id="PRO_5042065005" evidence="3">
    <location>
        <begin position="31"/>
        <end position="788"/>
    </location>
</feature>
<dbReference type="PROSITE" id="PS51257">
    <property type="entry name" value="PROKAR_LIPOPROTEIN"/>
    <property type="match status" value="1"/>
</dbReference>
<dbReference type="EMBL" id="CP116942">
    <property type="protein sequence ID" value="WCO68338.1"/>
    <property type="molecule type" value="Genomic_DNA"/>
</dbReference>
<dbReference type="InterPro" id="IPR005674">
    <property type="entry name" value="CocE/Ser_esterase"/>
</dbReference>
<feature type="domain" description="Xaa-Pro dipeptidyl-peptidase C-terminal" evidence="4">
    <location>
        <begin position="490"/>
        <end position="753"/>
    </location>
</feature>
<dbReference type="InterPro" id="IPR000383">
    <property type="entry name" value="Xaa-Pro-like_dom"/>
</dbReference>
<gene>
    <name evidence="5" type="ORF">PO878_06300</name>
</gene>
<evidence type="ECO:0000256" key="2">
    <source>
        <dbReference type="SAM" id="MobiDB-lite"/>
    </source>
</evidence>
<dbReference type="GO" id="GO:0008239">
    <property type="term" value="F:dipeptidyl-peptidase activity"/>
    <property type="evidence" value="ECO:0007669"/>
    <property type="project" value="InterPro"/>
</dbReference>
<keyword evidence="3" id="KW-0732">Signal</keyword>
<dbReference type="Pfam" id="PF08530">
    <property type="entry name" value="PepX_C"/>
    <property type="match status" value="1"/>
</dbReference>
<feature type="region of interest" description="Disordered" evidence="2">
    <location>
        <begin position="29"/>
        <end position="52"/>
    </location>
</feature>
<dbReference type="AlphaFoldDB" id="A0AAE9YBZ1"/>
<evidence type="ECO:0000313" key="6">
    <source>
        <dbReference type="Proteomes" id="UP001216390"/>
    </source>
</evidence>
<keyword evidence="1 5" id="KW-0378">Hydrolase</keyword>
<dbReference type="Gene3D" id="3.40.50.1820">
    <property type="entry name" value="alpha/beta hydrolase"/>
    <property type="match status" value="1"/>
</dbReference>
<evidence type="ECO:0000259" key="4">
    <source>
        <dbReference type="SMART" id="SM00939"/>
    </source>
</evidence>
<feature type="signal peptide" evidence="3">
    <location>
        <begin position="1"/>
        <end position="30"/>
    </location>
</feature>
<accession>A0AAE9YBZ1</accession>
<sequence>MPTPSRHERRSRTVAVVLALVLLVAGCSSDDGSGGGDATAEEPAPRPQVDDSVETVEADFEVSPGVEIATVTGAEPDHDLTLVAEDGSKLVTLVTDDRGQAHFAYVPDEYLTFDTGGEDTLTSAAGRELEAGTYTVRDESADPVAVSAAFEVTGRDDHPDEALYEDQEIGEGFGYVTMRDGVELSVNVRLPGPVEDGPYPTVIEYSGYGPSNPEATEPGSMIAGLFGYATVGVNMRGTGCSGGVFDVFNPAQQADGYDVVEAIARQPWVLDQEVGMVGLSYSGITQLYVASTRPPSLAAITPLSVIEDAWQMAWPGGIYNSGFTEQWLAERNSQSERGGTDWVSEQVDGGDATCEDNLEIRTQNPDFGDFTRALEDRPADSDSRDLGLLVQDIEVPVYLTGAWQDEQTGPLFTRMLDDFDSAELTRFTLFNGRHPDGYTPLVLTRWFEFLELYVHDQVPRLSQPIRDAAPTFFEDFFEVPGLEFEPDRFAEFDDDDLEGVREAYEAEDPVRVLFENGAGGDTPGAPVSRFEATFASWPPPDATPRTWYLGGDGTLVDDAPEGDGADTFANDPEAGQDTFFADDSGEYPLLEPTWDFDWQQPDEGEGLSYLTEPFEEDTVVAGAGDAALWVRADSEDADVQVTITAVRPDGVEDWVQSGQLRLSHRALEGEVGDDLEVDHEWDAASREPLEPGEWVEAHVEIPSFAQAFRAGTRLRVVISSPGHDRGTWRFDTIGDPGDTRDVGRGGEHASSLSLLLVDGVEVPAGLPDCPTLRGQACRDYEPLPNTSA</sequence>
<organism evidence="5 6">
    <name type="scientific">Iamia majanohamensis</name>
    <dbReference type="NCBI Taxonomy" id="467976"/>
    <lineage>
        <taxon>Bacteria</taxon>
        <taxon>Bacillati</taxon>
        <taxon>Actinomycetota</taxon>
        <taxon>Acidimicrobiia</taxon>
        <taxon>Acidimicrobiales</taxon>
        <taxon>Iamiaceae</taxon>
        <taxon>Iamia</taxon>
    </lineage>
</organism>
<proteinExistence type="predicted"/>
<evidence type="ECO:0000256" key="1">
    <source>
        <dbReference type="ARBA" id="ARBA00022801"/>
    </source>
</evidence>
<dbReference type="Proteomes" id="UP001216390">
    <property type="component" value="Chromosome"/>
</dbReference>
<keyword evidence="6" id="KW-1185">Reference proteome</keyword>
<dbReference type="NCBIfam" id="TIGR00976">
    <property type="entry name" value="CocE_NonD"/>
    <property type="match status" value="2"/>
</dbReference>
<dbReference type="KEGG" id="ima:PO878_06300"/>
<dbReference type="InterPro" id="IPR013736">
    <property type="entry name" value="Xaa-Pro_dipept_C"/>
</dbReference>
<dbReference type="SMART" id="SM00939">
    <property type="entry name" value="PepX_C"/>
    <property type="match status" value="1"/>
</dbReference>
<dbReference type="SUPFAM" id="SSF49785">
    <property type="entry name" value="Galactose-binding domain-like"/>
    <property type="match status" value="1"/>
</dbReference>
<reference evidence="5" key="1">
    <citation type="submission" date="2023-01" db="EMBL/GenBank/DDBJ databases">
        <title>The diversity of Class Acidimicrobiia in South China Sea sediment environments and the proposal of Iamia marina sp. nov., a novel species of the genus Iamia.</title>
        <authorList>
            <person name="He Y."/>
            <person name="Tian X."/>
        </authorList>
    </citation>
    <scope>NUCLEOTIDE SEQUENCE</scope>
    <source>
        <strain evidence="5">DSM 19957</strain>
    </source>
</reference>
<dbReference type="InterPro" id="IPR029058">
    <property type="entry name" value="AB_hydrolase_fold"/>
</dbReference>
<evidence type="ECO:0000256" key="3">
    <source>
        <dbReference type="SAM" id="SignalP"/>
    </source>
</evidence>
<dbReference type="Pfam" id="PF02129">
    <property type="entry name" value="Peptidase_S15"/>
    <property type="match status" value="1"/>
</dbReference>
<dbReference type="InterPro" id="IPR008979">
    <property type="entry name" value="Galactose-bd-like_sf"/>
</dbReference>
<name>A0AAE9YBZ1_9ACTN</name>
<dbReference type="RefSeq" id="WP_272737855.1">
    <property type="nucleotide sequence ID" value="NZ_CP116942.1"/>
</dbReference>
<protein>
    <submittedName>
        <fullName evidence="5">CocE/NonD family hydrolase</fullName>
    </submittedName>
</protein>
<evidence type="ECO:0000313" key="5">
    <source>
        <dbReference type="EMBL" id="WCO68338.1"/>
    </source>
</evidence>
<dbReference type="SUPFAM" id="SSF53474">
    <property type="entry name" value="alpha/beta-Hydrolases"/>
    <property type="match status" value="1"/>
</dbReference>